<keyword evidence="3" id="KW-0274">FAD</keyword>
<sequence length="501" mass="54570">MLLPLFRTLCVICLLVIFHAHKAAAAAANLNSICSTLASRLPNNRVALPRNEAYNVSTSSYAYANQQTQRPSCIVQPASATEVSLVIKLLRQSPNTPFAVRSGGHATNRGFSNIDGSVTIDLTALRAVRVLKDGVTVSIDTGASWGDVYRVLDPRRRSLNGGRASNVGIGGFLSGGGIGFFALKYGFGCDAVTNVQVVLANGDIIEANNKSHKDLFVALKGGQNNFGIVTRWDVTTVPQGNVWGGSVVYLNTTTAAQLNAFTRWKSSKNFDPASSVEQSHVYIGSINQWLVASLLFYSEPTPFPKDLKGFTDIQPQLDSSLRITNVSGMADEIQSQSTPNQYTIFSTLTIAISPTILRKIHSLWVSSVQKQSANNIAITSSLTLQSIPSPPSSPSRQNSLGFPSASTPQKDLVLVLLSSFWEDPAHGPQVEAAVQWFITEAEKTARREGVYHKFQYPNYAAAQFQDPLRSTGRLEELRKVAKRYDPTGVFQRQVRGGWKLF</sequence>
<evidence type="ECO:0000259" key="6">
    <source>
        <dbReference type="PROSITE" id="PS51387"/>
    </source>
</evidence>
<dbReference type="PROSITE" id="PS51387">
    <property type="entry name" value="FAD_PCMH"/>
    <property type="match status" value="1"/>
</dbReference>
<name>A0AAN7AS63_9PEZI</name>
<accession>A0AAN7AS63</accession>
<dbReference type="InterPro" id="IPR050416">
    <property type="entry name" value="FAD-linked_Oxidoreductase"/>
</dbReference>
<dbReference type="Gene3D" id="3.30.465.10">
    <property type="match status" value="1"/>
</dbReference>
<dbReference type="PANTHER" id="PTHR42973">
    <property type="entry name" value="BINDING OXIDOREDUCTASE, PUTATIVE (AFU_ORTHOLOGUE AFUA_1G17690)-RELATED"/>
    <property type="match status" value="1"/>
</dbReference>
<feature type="chain" id="PRO_5042896282" evidence="5">
    <location>
        <begin position="26"/>
        <end position="501"/>
    </location>
</feature>
<keyword evidence="2" id="KW-0285">Flavoprotein</keyword>
<evidence type="ECO:0000256" key="2">
    <source>
        <dbReference type="ARBA" id="ARBA00022630"/>
    </source>
</evidence>
<dbReference type="InterPro" id="IPR016166">
    <property type="entry name" value="FAD-bd_PCMH"/>
</dbReference>
<feature type="domain" description="FAD-binding PCMH-type" evidence="6">
    <location>
        <begin position="67"/>
        <end position="239"/>
    </location>
</feature>
<proteinExistence type="inferred from homology"/>
<dbReference type="Proteomes" id="UP001303160">
    <property type="component" value="Unassembled WGS sequence"/>
</dbReference>
<dbReference type="GO" id="GO:0016491">
    <property type="term" value="F:oxidoreductase activity"/>
    <property type="evidence" value="ECO:0007669"/>
    <property type="project" value="UniProtKB-KW"/>
</dbReference>
<organism evidence="7 8">
    <name type="scientific">Triangularia verruculosa</name>
    <dbReference type="NCBI Taxonomy" id="2587418"/>
    <lineage>
        <taxon>Eukaryota</taxon>
        <taxon>Fungi</taxon>
        <taxon>Dikarya</taxon>
        <taxon>Ascomycota</taxon>
        <taxon>Pezizomycotina</taxon>
        <taxon>Sordariomycetes</taxon>
        <taxon>Sordariomycetidae</taxon>
        <taxon>Sordariales</taxon>
        <taxon>Podosporaceae</taxon>
        <taxon>Triangularia</taxon>
    </lineage>
</organism>
<feature type="signal peptide" evidence="5">
    <location>
        <begin position="1"/>
        <end position="25"/>
    </location>
</feature>
<keyword evidence="8" id="KW-1185">Reference proteome</keyword>
<dbReference type="InterPro" id="IPR006094">
    <property type="entry name" value="Oxid_FAD_bind_N"/>
</dbReference>
<dbReference type="InterPro" id="IPR016169">
    <property type="entry name" value="FAD-bd_PCMH_sub2"/>
</dbReference>
<comment type="caution">
    <text evidence="7">The sequence shown here is derived from an EMBL/GenBank/DDBJ whole genome shotgun (WGS) entry which is preliminary data.</text>
</comment>
<keyword evidence="4" id="KW-0560">Oxidoreductase</keyword>
<evidence type="ECO:0000256" key="5">
    <source>
        <dbReference type="SAM" id="SignalP"/>
    </source>
</evidence>
<evidence type="ECO:0000256" key="1">
    <source>
        <dbReference type="ARBA" id="ARBA00005466"/>
    </source>
</evidence>
<protein>
    <submittedName>
        <fullName evidence="7">Bifunctional solanapyrone synthase</fullName>
    </submittedName>
</protein>
<dbReference type="PANTHER" id="PTHR42973:SF28">
    <property type="entry name" value="FAD-BINDING PCMH-TYPE DOMAIN-CONTAINING PROTEIN"/>
    <property type="match status" value="1"/>
</dbReference>
<reference evidence="7" key="1">
    <citation type="journal article" date="2023" name="Mol. Phylogenet. Evol.">
        <title>Genome-scale phylogeny and comparative genomics of the fungal order Sordariales.</title>
        <authorList>
            <person name="Hensen N."/>
            <person name="Bonometti L."/>
            <person name="Westerberg I."/>
            <person name="Brannstrom I.O."/>
            <person name="Guillou S."/>
            <person name="Cros-Aarteil S."/>
            <person name="Calhoun S."/>
            <person name="Haridas S."/>
            <person name="Kuo A."/>
            <person name="Mondo S."/>
            <person name="Pangilinan J."/>
            <person name="Riley R."/>
            <person name="LaButti K."/>
            <person name="Andreopoulos B."/>
            <person name="Lipzen A."/>
            <person name="Chen C."/>
            <person name="Yan M."/>
            <person name="Daum C."/>
            <person name="Ng V."/>
            <person name="Clum A."/>
            <person name="Steindorff A."/>
            <person name="Ohm R.A."/>
            <person name="Martin F."/>
            <person name="Silar P."/>
            <person name="Natvig D.O."/>
            <person name="Lalanne C."/>
            <person name="Gautier V."/>
            <person name="Ament-Velasquez S.L."/>
            <person name="Kruys A."/>
            <person name="Hutchinson M.I."/>
            <person name="Powell A.J."/>
            <person name="Barry K."/>
            <person name="Miller A.N."/>
            <person name="Grigoriev I.V."/>
            <person name="Debuchy R."/>
            <person name="Gladieux P."/>
            <person name="Hiltunen Thoren M."/>
            <person name="Johannesson H."/>
        </authorList>
    </citation>
    <scope>NUCLEOTIDE SEQUENCE</scope>
    <source>
        <strain evidence="7">CBS 315.58</strain>
    </source>
</reference>
<gene>
    <name evidence="7" type="ORF">QBC40DRAFT_107824</name>
</gene>
<dbReference type="AlphaFoldDB" id="A0AAN7AS63"/>
<evidence type="ECO:0000313" key="7">
    <source>
        <dbReference type="EMBL" id="KAK4197154.1"/>
    </source>
</evidence>
<evidence type="ECO:0000313" key="8">
    <source>
        <dbReference type="Proteomes" id="UP001303160"/>
    </source>
</evidence>
<evidence type="ECO:0000256" key="3">
    <source>
        <dbReference type="ARBA" id="ARBA00022827"/>
    </source>
</evidence>
<dbReference type="SUPFAM" id="SSF56176">
    <property type="entry name" value="FAD-binding/transporter-associated domain-like"/>
    <property type="match status" value="1"/>
</dbReference>
<reference evidence="7" key="2">
    <citation type="submission" date="2023-05" db="EMBL/GenBank/DDBJ databases">
        <authorList>
            <consortium name="Lawrence Berkeley National Laboratory"/>
            <person name="Steindorff A."/>
            <person name="Hensen N."/>
            <person name="Bonometti L."/>
            <person name="Westerberg I."/>
            <person name="Brannstrom I.O."/>
            <person name="Guillou S."/>
            <person name="Cros-Aarteil S."/>
            <person name="Calhoun S."/>
            <person name="Haridas S."/>
            <person name="Kuo A."/>
            <person name="Mondo S."/>
            <person name="Pangilinan J."/>
            <person name="Riley R."/>
            <person name="Labutti K."/>
            <person name="Andreopoulos B."/>
            <person name="Lipzen A."/>
            <person name="Chen C."/>
            <person name="Yanf M."/>
            <person name="Daum C."/>
            <person name="Ng V."/>
            <person name="Clum A."/>
            <person name="Ohm R."/>
            <person name="Martin F."/>
            <person name="Silar P."/>
            <person name="Natvig D."/>
            <person name="Lalanne C."/>
            <person name="Gautier V."/>
            <person name="Ament-Velasquez S.L."/>
            <person name="Kruys A."/>
            <person name="Hutchinson M.I."/>
            <person name="Powell A.J."/>
            <person name="Barry K."/>
            <person name="Miller A.N."/>
            <person name="Grigoriev I.V."/>
            <person name="Debuchy R."/>
            <person name="Gladieux P."/>
            <person name="Thoren M.H."/>
            <person name="Johannesson H."/>
        </authorList>
    </citation>
    <scope>NUCLEOTIDE SEQUENCE</scope>
    <source>
        <strain evidence="7">CBS 315.58</strain>
    </source>
</reference>
<dbReference type="GO" id="GO:0071949">
    <property type="term" value="F:FAD binding"/>
    <property type="evidence" value="ECO:0007669"/>
    <property type="project" value="InterPro"/>
</dbReference>
<evidence type="ECO:0000256" key="4">
    <source>
        <dbReference type="ARBA" id="ARBA00023002"/>
    </source>
</evidence>
<keyword evidence="5" id="KW-0732">Signal</keyword>
<dbReference type="EMBL" id="MU863969">
    <property type="protein sequence ID" value="KAK4197154.1"/>
    <property type="molecule type" value="Genomic_DNA"/>
</dbReference>
<dbReference type="InterPro" id="IPR036318">
    <property type="entry name" value="FAD-bd_PCMH-like_sf"/>
</dbReference>
<comment type="similarity">
    <text evidence="1">Belongs to the oxygen-dependent FAD-linked oxidoreductase family.</text>
</comment>
<dbReference type="Pfam" id="PF01565">
    <property type="entry name" value="FAD_binding_4"/>
    <property type="match status" value="1"/>
</dbReference>